<keyword evidence="1" id="KW-0479">Metal-binding</keyword>
<dbReference type="Gene3D" id="1.10.4080.10">
    <property type="entry name" value="ADP-ribosylation/Crystallin J1"/>
    <property type="match status" value="1"/>
</dbReference>
<feature type="binding site" evidence="1">
    <location>
        <position position="265"/>
    </location>
    <ligand>
        <name>Mg(2+)</name>
        <dbReference type="ChEBI" id="CHEBI:18420"/>
        <label>1</label>
    </ligand>
</feature>
<comment type="caution">
    <text evidence="2">The sequence shown here is derived from an EMBL/GenBank/DDBJ whole genome shotgun (WGS) entry which is preliminary data.</text>
</comment>
<dbReference type="InterPro" id="IPR036705">
    <property type="entry name" value="Ribosyl_crysJ1_sf"/>
</dbReference>
<dbReference type="PANTHER" id="PTHR16222:SF12">
    <property type="entry name" value="ADP-RIBOSYLGLYCOHYDROLASE-RELATED"/>
    <property type="match status" value="1"/>
</dbReference>
<dbReference type="AlphaFoldDB" id="A0ABD5Z3M3"/>
<feature type="binding site" evidence="1">
    <location>
        <position position="262"/>
    </location>
    <ligand>
        <name>Mg(2+)</name>
        <dbReference type="ChEBI" id="CHEBI:18420"/>
        <label>1</label>
    </ligand>
</feature>
<dbReference type="EMBL" id="JBHTAR010000011">
    <property type="protein sequence ID" value="MFC7199822.1"/>
    <property type="molecule type" value="Genomic_DNA"/>
</dbReference>
<dbReference type="InterPro" id="IPR005502">
    <property type="entry name" value="Ribosyl_crysJ1"/>
</dbReference>
<keyword evidence="3" id="KW-1185">Reference proteome</keyword>
<keyword evidence="1" id="KW-0460">Magnesium</keyword>
<evidence type="ECO:0000313" key="3">
    <source>
        <dbReference type="Proteomes" id="UP001596447"/>
    </source>
</evidence>
<dbReference type="Proteomes" id="UP001596447">
    <property type="component" value="Unassembled WGS sequence"/>
</dbReference>
<feature type="binding site" evidence="1">
    <location>
        <position position="61"/>
    </location>
    <ligand>
        <name>Mg(2+)</name>
        <dbReference type="ChEBI" id="CHEBI:18420"/>
        <label>1</label>
    </ligand>
</feature>
<feature type="binding site" evidence="1">
    <location>
        <position position="63"/>
    </location>
    <ligand>
        <name>Mg(2+)</name>
        <dbReference type="ChEBI" id="CHEBI:18420"/>
        <label>1</label>
    </ligand>
</feature>
<dbReference type="Pfam" id="PF03747">
    <property type="entry name" value="ADP_ribosyl_GH"/>
    <property type="match status" value="1"/>
</dbReference>
<organism evidence="2 3">
    <name type="scientific">Halospeciosus flavus</name>
    <dbReference type="NCBI Taxonomy" id="3032283"/>
    <lineage>
        <taxon>Archaea</taxon>
        <taxon>Methanobacteriati</taxon>
        <taxon>Methanobacteriota</taxon>
        <taxon>Stenosarchaea group</taxon>
        <taxon>Halobacteria</taxon>
        <taxon>Halobacteriales</taxon>
        <taxon>Halobacteriaceae</taxon>
        <taxon>Halospeciosus</taxon>
    </lineage>
</organism>
<gene>
    <name evidence="2" type="ORF">ACFQJ9_10465</name>
</gene>
<evidence type="ECO:0000313" key="2">
    <source>
        <dbReference type="EMBL" id="MFC7199822.1"/>
    </source>
</evidence>
<dbReference type="InterPro" id="IPR050792">
    <property type="entry name" value="ADP-ribosylglycohydrolase"/>
</dbReference>
<proteinExistence type="predicted"/>
<dbReference type="RefSeq" id="WP_279529745.1">
    <property type="nucleotide sequence ID" value="NZ_CP122312.1"/>
</dbReference>
<dbReference type="SUPFAM" id="SSF101478">
    <property type="entry name" value="ADP-ribosylglycohydrolase"/>
    <property type="match status" value="1"/>
</dbReference>
<dbReference type="PANTHER" id="PTHR16222">
    <property type="entry name" value="ADP-RIBOSYLGLYCOHYDROLASE"/>
    <property type="match status" value="1"/>
</dbReference>
<comment type="cofactor">
    <cofactor evidence="1">
        <name>Mg(2+)</name>
        <dbReference type="ChEBI" id="CHEBI:18420"/>
    </cofactor>
    <text evidence="1">Binds 2 magnesium ions per subunit.</text>
</comment>
<accession>A0ABD5Z3M3</accession>
<feature type="binding site" evidence="1">
    <location>
        <position position="264"/>
    </location>
    <ligand>
        <name>Mg(2+)</name>
        <dbReference type="ChEBI" id="CHEBI:18420"/>
        <label>1</label>
    </ligand>
</feature>
<name>A0ABD5Z3M3_9EURY</name>
<protein>
    <submittedName>
        <fullName evidence="2">ADP-ribosylglycohydrolase family protein</fullName>
    </submittedName>
</protein>
<evidence type="ECO:0000256" key="1">
    <source>
        <dbReference type="PIRSR" id="PIRSR605502-1"/>
    </source>
</evidence>
<sequence>MGRPDDQLTDRARGCLLGLACGDALGRPVEFATPERIERTHGRVTEMLGDGTHGKPAGTITDDTEMALCVARSLAQLGEFDGADVARRFVEWYESGPFDIGLMTREAIASIRDGTPWDEAGRAVWERKPEGQNAGNGSIMRCSPHAIRYREDPERLVTVSRESSAITHADPRCTWGCAVLNLVLAALLRDESDPLEGALGRVDGAAPTELLNALEPVADAYDATDLVNSGYVVHTLQAGLHYGLGADTAEDAIVEAVNMGGDADTIGAVTGAVAGARFGASALPERWVSEIDEAEEIRGLADRLAAF</sequence>
<feature type="binding site" evidence="1">
    <location>
        <position position="62"/>
    </location>
    <ligand>
        <name>Mg(2+)</name>
        <dbReference type="ChEBI" id="CHEBI:18420"/>
        <label>1</label>
    </ligand>
</feature>
<reference evidence="2 3" key="1">
    <citation type="journal article" date="2019" name="Int. J. Syst. Evol. Microbiol.">
        <title>The Global Catalogue of Microorganisms (GCM) 10K type strain sequencing project: providing services to taxonomists for standard genome sequencing and annotation.</title>
        <authorList>
            <consortium name="The Broad Institute Genomics Platform"/>
            <consortium name="The Broad Institute Genome Sequencing Center for Infectious Disease"/>
            <person name="Wu L."/>
            <person name="Ma J."/>
        </authorList>
    </citation>
    <scope>NUCLEOTIDE SEQUENCE [LARGE SCALE GENOMIC DNA]</scope>
    <source>
        <strain evidence="2 3">XZGYJ-43</strain>
    </source>
</reference>